<dbReference type="PANTHER" id="PTHR37301:SF1">
    <property type="entry name" value="DNA-BINDING PROTEIN"/>
    <property type="match status" value="1"/>
</dbReference>
<sequence length="69" mass="7935">MINSNLSTLMGSRRLKVIDVARELGVNRSSIDLLYNNQAKRVDLETLDKLCKFFECTPNDILNFTNEDK</sequence>
<keyword evidence="3" id="KW-1185">Reference proteome</keyword>
<proteinExistence type="predicted"/>
<dbReference type="EMBL" id="CP040602">
    <property type="protein sequence ID" value="QCU91005.1"/>
    <property type="molecule type" value="Genomic_DNA"/>
</dbReference>
<dbReference type="PANTHER" id="PTHR37301">
    <property type="entry name" value="DNA-BINDING PROTEIN-RELATED"/>
    <property type="match status" value="1"/>
</dbReference>
<evidence type="ECO:0000313" key="3">
    <source>
        <dbReference type="Proteomes" id="UP000304864"/>
    </source>
</evidence>
<evidence type="ECO:0000313" key="2">
    <source>
        <dbReference type="EMBL" id="QCU91005.1"/>
    </source>
</evidence>
<dbReference type="AlphaFoldDB" id="A0A4P9K7E2"/>
<dbReference type="RefSeq" id="WP_138565679.1">
    <property type="nucleotide sequence ID" value="NZ_CP040602.1"/>
</dbReference>
<organism evidence="2 3">
    <name type="scientific">Thiomicrorhabdus sediminis</name>
    <dbReference type="NCBI Taxonomy" id="2580412"/>
    <lineage>
        <taxon>Bacteria</taxon>
        <taxon>Pseudomonadati</taxon>
        <taxon>Pseudomonadota</taxon>
        <taxon>Gammaproteobacteria</taxon>
        <taxon>Thiotrichales</taxon>
        <taxon>Piscirickettsiaceae</taxon>
        <taxon>Thiomicrorhabdus</taxon>
    </lineage>
</organism>
<protein>
    <submittedName>
        <fullName evidence="2">Helix-turn-helix transcriptional regulator</fullName>
    </submittedName>
</protein>
<dbReference type="InterPro" id="IPR001387">
    <property type="entry name" value="Cro/C1-type_HTH"/>
</dbReference>
<reference evidence="2 3" key="1">
    <citation type="submission" date="2019-05" db="EMBL/GenBank/DDBJ databases">
        <title>Thiomicrorhabdus sediminis sp. nov, a novel sulfur-oxidizing bacterium isolated from coastal sediment.</title>
        <authorList>
            <person name="Liu X."/>
        </authorList>
    </citation>
    <scope>NUCLEOTIDE SEQUENCE [LARGE SCALE GENOMIC DNA]</scope>
    <source>
        <strain evidence="2 3">G1</strain>
    </source>
</reference>
<dbReference type="PROSITE" id="PS50943">
    <property type="entry name" value="HTH_CROC1"/>
    <property type="match status" value="1"/>
</dbReference>
<dbReference type="Proteomes" id="UP000304864">
    <property type="component" value="Chromosome"/>
</dbReference>
<dbReference type="InterPro" id="IPR010982">
    <property type="entry name" value="Lambda_DNA-bd_dom_sf"/>
</dbReference>
<dbReference type="SUPFAM" id="SSF47413">
    <property type="entry name" value="lambda repressor-like DNA-binding domains"/>
    <property type="match status" value="1"/>
</dbReference>
<dbReference type="CDD" id="cd00093">
    <property type="entry name" value="HTH_XRE"/>
    <property type="match status" value="1"/>
</dbReference>
<name>A0A4P9K7E2_9GAMM</name>
<accession>A0A4P9K7E2</accession>
<dbReference type="OrthoDB" id="9805309at2"/>
<dbReference type="GO" id="GO:0003677">
    <property type="term" value="F:DNA binding"/>
    <property type="evidence" value="ECO:0007669"/>
    <property type="project" value="InterPro"/>
</dbReference>
<dbReference type="KEGG" id="thig:FE785_10400"/>
<feature type="domain" description="HTH cro/C1-type" evidence="1">
    <location>
        <begin position="6"/>
        <end position="61"/>
    </location>
</feature>
<evidence type="ECO:0000259" key="1">
    <source>
        <dbReference type="PROSITE" id="PS50943"/>
    </source>
</evidence>
<dbReference type="SMART" id="SM00530">
    <property type="entry name" value="HTH_XRE"/>
    <property type="match status" value="1"/>
</dbReference>
<dbReference type="Gene3D" id="1.10.260.40">
    <property type="entry name" value="lambda repressor-like DNA-binding domains"/>
    <property type="match status" value="1"/>
</dbReference>
<dbReference type="Pfam" id="PF13443">
    <property type="entry name" value="HTH_26"/>
    <property type="match status" value="1"/>
</dbReference>
<gene>
    <name evidence="2" type="ORF">FE785_10400</name>
</gene>